<comment type="caution">
    <text evidence="1">The sequence shown here is derived from an EMBL/GenBank/DDBJ whole genome shotgun (WGS) entry which is preliminary data.</text>
</comment>
<reference evidence="1 2" key="1">
    <citation type="submission" date="2019-09" db="EMBL/GenBank/DDBJ databases">
        <title>Pimelobacter sp. isolated from Paulinella.</title>
        <authorList>
            <person name="Jeong S.E."/>
        </authorList>
    </citation>
    <scope>NUCLEOTIDE SEQUENCE [LARGE SCALE GENOMIC DNA]</scope>
    <source>
        <strain evidence="1 2">Pch-N</strain>
    </source>
</reference>
<dbReference type="EMBL" id="WBVM01000002">
    <property type="protein sequence ID" value="KAB2809244.1"/>
    <property type="molecule type" value="Genomic_DNA"/>
</dbReference>
<sequence length="93" mass="10843">MAELTDTQRTRIDDALVETGCHGFRGDHPDLYAEAELIVREHVTAALDEIERRIEAWIRHGEAVPADVTTYDREIVHRELRALICDYRQEQDR</sequence>
<protein>
    <submittedName>
        <fullName evidence="1">Uncharacterized protein</fullName>
    </submittedName>
</protein>
<gene>
    <name evidence="1" type="ORF">F9L07_19580</name>
</gene>
<dbReference type="RefSeq" id="WP_151581449.1">
    <property type="nucleotide sequence ID" value="NZ_WBVM01000002.1"/>
</dbReference>
<evidence type="ECO:0000313" key="2">
    <source>
        <dbReference type="Proteomes" id="UP000449906"/>
    </source>
</evidence>
<dbReference type="Proteomes" id="UP000449906">
    <property type="component" value="Unassembled WGS sequence"/>
</dbReference>
<dbReference type="AlphaFoldDB" id="A0A7J5DV92"/>
<evidence type="ECO:0000313" key="1">
    <source>
        <dbReference type="EMBL" id="KAB2809244.1"/>
    </source>
</evidence>
<accession>A0A7J5DV92</accession>
<proteinExistence type="predicted"/>
<name>A0A7J5DV92_NOCSI</name>
<organism evidence="1 2">
    <name type="scientific">Nocardioides simplex</name>
    <name type="common">Arthrobacter simplex</name>
    <dbReference type="NCBI Taxonomy" id="2045"/>
    <lineage>
        <taxon>Bacteria</taxon>
        <taxon>Bacillati</taxon>
        <taxon>Actinomycetota</taxon>
        <taxon>Actinomycetes</taxon>
        <taxon>Propionibacteriales</taxon>
        <taxon>Nocardioidaceae</taxon>
        <taxon>Pimelobacter</taxon>
    </lineage>
</organism>